<evidence type="ECO:0000256" key="5">
    <source>
        <dbReference type="ARBA" id="ARBA00023136"/>
    </source>
</evidence>
<organism evidence="7 8">
    <name type="scientific">Cylindrotheca closterium</name>
    <dbReference type="NCBI Taxonomy" id="2856"/>
    <lineage>
        <taxon>Eukaryota</taxon>
        <taxon>Sar</taxon>
        <taxon>Stramenopiles</taxon>
        <taxon>Ochrophyta</taxon>
        <taxon>Bacillariophyta</taxon>
        <taxon>Bacillariophyceae</taxon>
        <taxon>Bacillariophycidae</taxon>
        <taxon>Bacillariales</taxon>
        <taxon>Bacillariaceae</taxon>
        <taxon>Cylindrotheca</taxon>
    </lineage>
</organism>
<keyword evidence="5 6" id="KW-0472">Membrane</keyword>
<gene>
    <name evidence="7" type="ORF">CYCCA115_LOCUS10663</name>
</gene>
<dbReference type="Proteomes" id="UP001295423">
    <property type="component" value="Unassembled WGS sequence"/>
</dbReference>
<evidence type="ECO:0000313" key="8">
    <source>
        <dbReference type="Proteomes" id="UP001295423"/>
    </source>
</evidence>
<dbReference type="PANTHER" id="PTHR11266">
    <property type="entry name" value="PEROXISOMAL MEMBRANE PROTEIN 2, PXMP2 MPV17"/>
    <property type="match status" value="1"/>
</dbReference>
<keyword evidence="3 6" id="KW-0812">Transmembrane</keyword>
<accession>A0AAD2CW60</accession>
<feature type="transmembrane region" description="Helical" evidence="6">
    <location>
        <begin position="268"/>
        <end position="287"/>
    </location>
</feature>
<protein>
    <recommendedName>
        <fullName evidence="9">Peroxisomal membrane protein MPV17</fullName>
    </recommendedName>
</protein>
<sequence>MFFRKHPVYNVLLTVIICNSVLTTALATNSRIGLARRSWTFHTKRATSVPRTFESNNAREYRLKQGKNPIDKRHVVKSVTGATLGFLLIKNRFVFEYALNLYRSSLSNSPLQTKVLTGATLSLLGDWAAQIREGNESTTYDMKRGLSFAAFDSTYRMFQHVAIPVIVRLGQGNFLLWLVTIAPFVNPGPKASSFFAAMERTLIYQFVLIPLAYYPVFFTFTGLMQGLSLSETFARAKRTFFPCWIKNVSFWIPTQLVMFGLVDEKWQVPFVCLVGVLWSSILSITAGKARVEN</sequence>
<evidence type="ECO:0000313" key="7">
    <source>
        <dbReference type="EMBL" id="CAJ1946522.1"/>
    </source>
</evidence>
<evidence type="ECO:0000256" key="1">
    <source>
        <dbReference type="ARBA" id="ARBA00004141"/>
    </source>
</evidence>
<feature type="transmembrane region" description="Helical" evidence="6">
    <location>
        <begin position="202"/>
        <end position="223"/>
    </location>
</feature>
<comment type="similarity">
    <text evidence="2 6">Belongs to the peroxisomal membrane protein PXMP2/4 family.</text>
</comment>
<name>A0AAD2CW60_9STRA</name>
<proteinExistence type="inferred from homology"/>
<keyword evidence="4 6" id="KW-1133">Transmembrane helix</keyword>
<comment type="caution">
    <text evidence="7">The sequence shown here is derived from an EMBL/GenBank/DDBJ whole genome shotgun (WGS) entry which is preliminary data.</text>
</comment>
<comment type="subcellular location">
    <subcellularLocation>
        <location evidence="1">Membrane</location>
        <topology evidence="1">Multi-pass membrane protein</topology>
    </subcellularLocation>
</comment>
<dbReference type="Pfam" id="PF04117">
    <property type="entry name" value="Mpv17_PMP22"/>
    <property type="match status" value="1"/>
</dbReference>
<evidence type="ECO:0000256" key="6">
    <source>
        <dbReference type="RuleBase" id="RU363053"/>
    </source>
</evidence>
<evidence type="ECO:0008006" key="9">
    <source>
        <dbReference type="Google" id="ProtNLM"/>
    </source>
</evidence>
<feature type="transmembrane region" description="Helical" evidence="6">
    <location>
        <begin position="244"/>
        <end position="262"/>
    </location>
</feature>
<dbReference type="GO" id="GO:0005737">
    <property type="term" value="C:cytoplasm"/>
    <property type="evidence" value="ECO:0007669"/>
    <property type="project" value="TreeGrafter"/>
</dbReference>
<evidence type="ECO:0000256" key="3">
    <source>
        <dbReference type="ARBA" id="ARBA00022692"/>
    </source>
</evidence>
<feature type="transmembrane region" description="Helical" evidence="6">
    <location>
        <begin position="6"/>
        <end position="27"/>
    </location>
</feature>
<dbReference type="InterPro" id="IPR007248">
    <property type="entry name" value="Mpv17_PMP22"/>
</dbReference>
<feature type="transmembrane region" description="Helical" evidence="6">
    <location>
        <begin position="161"/>
        <end position="182"/>
    </location>
</feature>
<dbReference type="EMBL" id="CAKOGP040001710">
    <property type="protein sequence ID" value="CAJ1946522.1"/>
    <property type="molecule type" value="Genomic_DNA"/>
</dbReference>
<keyword evidence="8" id="KW-1185">Reference proteome</keyword>
<dbReference type="PANTHER" id="PTHR11266:SF17">
    <property type="entry name" value="PROTEIN MPV17"/>
    <property type="match status" value="1"/>
</dbReference>
<evidence type="ECO:0000256" key="2">
    <source>
        <dbReference type="ARBA" id="ARBA00006824"/>
    </source>
</evidence>
<dbReference type="AlphaFoldDB" id="A0AAD2CW60"/>
<reference evidence="7" key="1">
    <citation type="submission" date="2023-08" db="EMBL/GenBank/DDBJ databases">
        <authorList>
            <person name="Audoor S."/>
            <person name="Bilcke G."/>
        </authorList>
    </citation>
    <scope>NUCLEOTIDE SEQUENCE</scope>
</reference>
<dbReference type="GO" id="GO:0016020">
    <property type="term" value="C:membrane"/>
    <property type="evidence" value="ECO:0007669"/>
    <property type="project" value="UniProtKB-SubCell"/>
</dbReference>
<evidence type="ECO:0000256" key="4">
    <source>
        <dbReference type="ARBA" id="ARBA00022989"/>
    </source>
</evidence>